<feature type="coiled-coil region" evidence="1">
    <location>
        <begin position="853"/>
        <end position="934"/>
    </location>
</feature>
<feature type="compositionally biased region" description="Acidic residues" evidence="2">
    <location>
        <begin position="611"/>
        <end position="620"/>
    </location>
</feature>
<feature type="compositionally biased region" description="Polar residues" evidence="2">
    <location>
        <begin position="690"/>
        <end position="699"/>
    </location>
</feature>
<feature type="compositionally biased region" description="Low complexity" evidence="2">
    <location>
        <begin position="353"/>
        <end position="375"/>
    </location>
</feature>
<feature type="compositionally biased region" description="Low complexity" evidence="2">
    <location>
        <begin position="723"/>
        <end position="732"/>
    </location>
</feature>
<evidence type="ECO:0000313" key="3">
    <source>
        <dbReference type="EMBL" id="KAF2016076.1"/>
    </source>
</evidence>
<feature type="region of interest" description="Disordered" evidence="2">
    <location>
        <begin position="958"/>
        <end position="1002"/>
    </location>
</feature>
<feature type="compositionally biased region" description="Polar residues" evidence="2">
    <location>
        <begin position="443"/>
        <end position="457"/>
    </location>
</feature>
<organism evidence="3 4">
    <name type="scientific">Aaosphaeria arxii CBS 175.79</name>
    <dbReference type="NCBI Taxonomy" id="1450172"/>
    <lineage>
        <taxon>Eukaryota</taxon>
        <taxon>Fungi</taxon>
        <taxon>Dikarya</taxon>
        <taxon>Ascomycota</taxon>
        <taxon>Pezizomycotina</taxon>
        <taxon>Dothideomycetes</taxon>
        <taxon>Pleosporomycetidae</taxon>
        <taxon>Pleosporales</taxon>
        <taxon>Pleosporales incertae sedis</taxon>
        <taxon>Aaosphaeria</taxon>
    </lineage>
</organism>
<evidence type="ECO:0000256" key="1">
    <source>
        <dbReference type="SAM" id="Coils"/>
    </source>
</evidence>
<name>A0A6A5XT23_9PLEO</name>
<protein>
    <submittedName>
        <fullName evidence="3">Uncharacterized protein</fullName>
    </submittedName>
</protein>
<dbReference type="RefSeq" id="XP_033384415.1">
    <property type="nucleotide sequence ID" value="XM_033531044.1"/>
</dbReference>
<dbReference type="GeneID" id="54288441"/>
<feature type="compositionally biased region" description="Polar residues" evidence="2">
    <location>
        <begin position="806"/>
        <end position="839"/>
    </location>
</feature>
<feature type="region of interest" description="Disordered" evidence="2">
    <location>
        <begin position="1077"/>
        <end position="1263"/>
    </location>
</feature>
<feature type="compositionally biased region" description="Basic and acidic residues" evidence="2">
    <location>
        <begin position="1324"/>
        <end position="1334"/>
    </location>
</feature>
<dbReference type="EMBL" id="ML978069">
    <property type="protein sequence ID" value="KAF2016076.1"/>
    <property type="molecule type" value="Genomic_DNA"/>
</dbReference>
<feature type="compositionally biased region" description="Low complexity" evidence="2">
    <location>
        <begin position="1199"/>
        <end position="1213"/>
    </location>
</feature>
<feature type="compositionally biased region" description="Basic and acidic residues" evidence="2">
    <location>
        <begin position="981"/>
        <end position="990"/>
    </location>
</feature>
<evidence type="ECO:0000256" key="2">
    <source>
        <dbReference type="SAM" id="MobiDB-lite"/>
    </source>
</evidence>
<feature type="compositionally biased region" description="Low complexity" evidence="2">
    <location>
        <begin position="301"/>
        <end position="335"/>
    </location>
</feature>
<feature type="compositionally biased region" description="Polar residues" evidence="2">
    <location>
        <begin position="1222"/>
        <end position="1245"/>
    </location>
</feature>
<sequence length="1668" mass="183018">MQNYNPQYPGSQRPGSTASFSQVAPPPPPYGAPQGYTSTAPSANSQWAPPAQNTGTQWNQQQAPQRASWGQPPAGGVQQPGGGGYNPGTYGPMPGASYTQNQQQDQPPPPPPKPEGYPPQPQHTQHGTQGWGQQSTGYHSQGQGQGQGQGQQAYGHQPIGVQQSQSQPQYNNAAPPPPSQTPGGSYFPPPQGGRPGSIYGADQAGTYSTPQSAAGQQPPNTVLSPNEQQPAYIPPSLTGQGVQSYMPANTNPMPGVYIPPPPDVPAWQQATHAPLQGENKKFTYTKLNPVQSNYGQGYGNPGAPNQQAQQPGQYGQQYTQQAQAQQPNFDQPPQHQHTHPKPHHQHQASLQAGQFVQPSQPLQQQLGQQFQPQQPIHHDHQQNQQQSQFAQQPVAQPHAQTPYGQGPHSQPIMQQQQQQQQQQQTQSYSQQEDQWKPTPPAEYQQQPQQNTQVHYNSQAPQQAQQQQQAWLPGHQSQGSVAQQYNQGQVEDIQAPKPLGRTGTTPPDFVNNVSMQSQPVSPIQGRQSMHFASGQSFGLARADSVSSIALGAIRNQQAQSEIRNADNRTSSPAVSSVPPPKIPTPPPPRDSKEKFSALGFGGPSDWEHFGDADNEVDDEELFSGKKDGQNEPAQLDSVELPGSHPCPPSAGGEWPTPLGNAAQPAPLNTETQRRDTYQPTPPPGHNTGTPAQSYNSYQSPQPIPAPRSPKAGQGFVSGDAIVKTQSPQPTQVAQPPPAQQSFVMDDGGWVPPTQSTPVQQQQHPPAPTQQGFVVDDGGWSTQNVQRQQTPAQQEQRQLPPHQAHTAVVTNDGTVQSGHPSQPGAQEPNGWTHQPHNQTHVSELKAKDEAYENLRVDADRRIADVRSELERLRSESEKEKVELRAEVERLTVKNETEKEKLRVDTERLQASVGEAKSHAEGEITTLKEQIEAMKIAVDQARVHAEASDKEKLLEIERWKEDAEGKQDTIKERDTTIANLTRQLDAEKSKEHPPPPQPTPADLIPDLDPWYVGALERFIDMLRREAAEPHVEDKIKVFKEFLKTASAARGLDYHDGPPATALAQGISSLQTPEAPIRNSFDSAKTKQDIQIQIPDTDVDDQVYQYSPGGRPIIAQRPNLNSNESSHSQYSSNISSTVGQDPPLSKDSATILTPTSSTDEDNSKTPIQSPPDEKPQPQYKAYVPPAGTSNNSIPPSHRLSLSAATTAPVTAPAQGTPSGSRDEIFFSQSQSNSKPTSRPTTSASTNSDVSIPAPLSFTPQRSVTPAANRKGALESLKKLLPTGTTPLRTPPRIDEIRKKNQALSHDFSFINEIITKFDQDAAQIRKRNDDARRKRQEESEAETDQLFNENEISYADIGALEDEFKEKERRLKAQEDRDEYKSYVEQVFDKVYDGLQADIKMLMDLYIDTEALLHSSTSGVQALSGKDDTLTTQSCLELMQELHDSIETRQDKVVAAVAERDRRYKKTEIQPLYAAGNISKMKSIEKHFEKAEKEAVFRANSEKAERVGELVRVAEEEIVSAVGTEQGEIDAIVAAIREVEQDGKDGDERVSVIKHARDTIVALRKSSKDLLTILNAMEIKLNTSVLQAEIAKAHVQNADPKSIADLEREMAEGEKKLNNELARKIRVLEQDTDEVEGLIQEKGAEAKLSEEDERKVRLKAALEEAKRRNGDM</sequence>
<feature type="compositionally biased region" description="Pro residues" evidence="2">
    <location>
        <begin position="576"/>
        <end position="587"/>
    </location>
</feature>
<feature type="compositionally biased region" description="Low complexity" evidence="2">
    <location>
        <begin position="382"/>
        <end position="397"/>
    </location>
</feature>
<feature type="compositionally biased region" description="Low complexity" evidence="2">
    <location>
        <begin position="784"/>
        <end position="796"/>
    </location>
</feature>
<feature type="compositionally biased region" description="Polar residues" evidence="2">
    <location>
        <begin position="205"/>
        <end position="229"/>
    </location>
</feature>
<feature type="coiled-coil region" evidence="1">
    <location>
        <begin position="1599"/>
        <end position="1664"/>
    </location>
</feature>
<feature type="compositionally biased region" description="Low complexity" evidence="2">
    <location>
        <begin position="409"/>
        <end position="432"/>
    </location>
</feature>
<dbReference type="Proteomes" id="UP000799778">
    <property type="component" value="Unassembled WGS sequence"/>
</dbReference>
<proteinExistence type="predicted"/>
<feature type="compositionally biased region" description="Polar residues" evidence="2">
    <location>
        <begin position="237"/>
        <end position="251"/>
    </location>
</feature>
<feature type="region of interest" description="Disordered" evidence="2">
    <location>
        <begin position="554"/>
        <end position="840"/>
    </location>
</feature>
<feature type="compositionally biased region" description="Polar residues" evidence="2">
    <location>
        <begin position="1143"/>
        <end position="1153"/>
    </location>
</feature>
<feature type="region of interest" description="Disordered" evidence="2">
    <location>
        <begin position="1"/>
        <end position="483"/>
    </location>
</feature>
<reference evidence="3" key="1">
    <citation type="journal article" date="2020" name="Stud. Mycol.">
        <title>101 Dothideomycetes genomes: a test case for predicting lifestyles and emergence of pathogens.</title>
        <authorList>
            <person name="Haridas S."/>
            <person name="Albert R."/>
            <person name="Binder M."/>
            <person name="Bloem J."/>
            <person name="Labutti K."/>
            <person name="Salamov A."/>
            <person name="Andreopoulos B."/>
            <person name="Baker S."/>
            <person name="Barry K."/>
            <person name="Bills G."/>
            <person name="Bluhm B."/>
            <person name="Cannon C."/>
            <person name="Castanera R."/>
            <person name="Culley D."/>
            <person name="Daum C."/>
            <person name="Ezra D."/>
            <person name="Gonzalez J."/>
            <person name="Henrissat B."/>
            <person name="Kuo A."/>
            <person name="Liang C."/>
            <person name="Lipzen A."/>
            <person name="Lutzoni F."/>
            <person name="Magnuson J."/>
            <person name="Mondo S."/>
            <person name="Nolan M."/>
            <person name="Ohm R."/>
            <person name="Pangilinan J."/>
            <person name="Park H.-J."/>
            <person name="Ramirez L."/>
            <person name="Alfaro M."/>
            <person name="Sun H."/>
            <person name="Tritt A."/>
            <person name="Yoshinaga Y."/>
            <person name="Zwiers L.-H."/>
            <person name="Turgeon B."/>
            <person name="Goodwin S."/>
            <person name="Spatafora J."/>
            <person name="Crous P."/>
            <person name="Grigoriev I."/>
        </authorList>
    </citation>
    <scope>NUCLEOTIDE SEQUENCE</scope>
    <source>
        <strain evidence="3">CBS 175.79</strain>
    </source>
</reference>
<feature type="compositionally biased region" description="Polar residues" evidence="2">
    <location>
        <begin position="285"/>
        <end position="295"/>
    </location>
</feature>
<evidence type="ECO:0000313" key="4">
    <source>
        <dbReference type="Proteomes" id="UP000799778"/>
    </source>
</evidence>
<keyword evidence="1" id="KW-0175">Coiled coil</keyword>
<feature type="compositionally biased region" description="Low complexity" evidence="2">
    <location>
        <begin position="1117"/>
        <end position="1132"/>
    </location>
</feature>
<feature type="compositionally biased region" description="Basic and acidic residues" evidence="2">
    <location>
        <begin position="958"/>
        <end position="972"/>
    </location>
</feature>
<feature type="compositionally biased region" description="Polar residues" evidence="2">
    <location>
        <begin position="1"/>
        <end position="21"/>
    </location>
</feature>
<feature type="compositionally biased region" description="Basic residues" evidence="2">
    <location>
        <begin position="336"/>
        <end position="346"/>
    </location>
</feature>
<feature type="compositionally biased region" description="Pro residues" evidence="2">
    <location>
        <begin position="106"/>
        <end position="121"/>
    </location>
</feature>
<accession>A0A6A5XT23</accession>
<feature type="compositionally biased region" description="Polar residues" evidence="2">
    <location>
        <begin position="474"/>
        <end position="483"/>
    </location>
</feature>
<feature type="compositionally biased region" description="Low complexity" evidence="2">
    <location>
        <begin position="458"/>
        <end position="469"/>
    </location>
</feature>
<keyword evidence="4" id="KW-1185">Reference proteome</keyword>
<feature type="compositionally biased region" description="Low complexity" evidence="2">
    <location>
        <begin position="87"/>
        <end position="105"/>
    </location>
</feature>
<feature type="compositionally biased region" description="Polar residues" evidence="2">
    <location>
        <begin position="37"/>
        <end position="65"/>
    </location>
</feature>
<feature type="compositionally biased region" description="Low complexity" evidence="2">
    <location>
        <begin position="122"/>
        <end position="142"/>
    </location>
</feature>
<gene>
    <name evidence="3" type="ORF">BU24DRAFT_450679</name>
</gene>
<dbReference type="OrthoDB" id="1883964at2759"/>
<feature type="region of interest" description="Disordered" evidence="2">
    <location>
        <begin position="1324"/>
        <end position="1344"/>
    </location>
</feature>
<feature type="compositionally biased region" description="Low complexity" evidence="2">
    <location>
        <begin position="749"/>
        <end position="762"/>
    </location>
</feature>